<evidence type="ECO:0000259" key="1">
    <source>
        <dbReference type="Pfam" id="PF12697"/>
    </source>
</evidence>
<keyword evidence="3" id="KW-1185">Reference proteome</keyword>
<dbReference type="PANTHER" id="PTHR37017">
    <property type="entry name" value="AB HYDROLASE-1 DOMAIN-CONTAINING PROTEIN-RELATED"/>
    <property type="match status" value="1"/>
</dbReference>
<evidence type="ECO:0000313" key="2">
    <source>
        <dbReference type="EMBL" id="QDP95841.1"/>
    </source>
</evidence>
<proteinExistence type="predicted"/>
<keyword evidence="2" id="KW-0378">Hydrolase</keyword>
<gene>
    <name evidence="2" type="ORF">FOE78_07945</name>
</gene>
<dbReference type="Proteomes" id="UP000319263">
    <property type="component" value="Chromosome"/>
</dbReference>
<name>A0A516PXZ9_9ACTN</name>
<dbReference type="OrthoDB" id="9773549at2"/>
<protein>
    <submittedName>
        <fullName evidence="2">Alpha/beta hydrolase</fullName>
    </submittedName>
</protein>
<dbReference type="Pfam" id="PF12697">
    <property type="entry name" value="Abhydrolase_6"/>
    <property type="match status" value="1"/>
</dbReference>
<dbReference type="GO" id="GO:0016787">
    <property type="term" value="F:hydrolase activity"/>
    <property type="evidence" value="ECO:0007669"/>
    <property type="project" value="UniProtKB-KW"/>
</dbReference>
<dbReference type="EMBL" id="CP041692">
    <property type="protein sequence ID" value="QDP95841.1"/>
    <property type="molecule type" value="Genomic_DNA"/>
</dbReference>
<sequence>MTTYILVPGAWHGSWTFEEVAPLLERAGHTVHALTLTGLRPDDDRATVAAANLDTHADDVLRLLDQEQIGDATLVGHSYAGMVITAVADRAASRISRLVHLDAYVPRDGESCWWLANDSYRQAFVDGAADTGYAVRAPFRPPNGGDPRRRPHPLASLLQSIRISGAVDRVPRREFVYCSGWEDRTPFAGLRARLAADPRWRVHDLPTGHNAMAEDPKAVAALLLDQ</sequence>
<dbReference type="SUPFAM" id="SSF53474">
    <property type="entry name" value="alpha/beta-Hydrolases"/>
    <property type="match status" value="1"/>
</dbReference>
<feature type="domain" description="AB hydrolase-1" evidence="1">
    <location>
        <begin position="5"/>
        <end position="221"/>
    </location>
</feature>
<dbReference type="InterPro" id="IPR029058">
    <property type="entry name" value="AB_hydrolase_fold"/>
</dbReference>
<dbReference type="Gene3D" id="3.40.50.1820">
    <property type="entry name" value="alpha/beta hydrolase"/>
    <property type="match status" value="1"/>
</dbReference>
<dbReference type="InterPro" id="IPR000073">
    <property type="entry name" value="AB_hydrolase_1"/>
</dbReference>
<evidence type="ECO:0000313" key="3">
    <source>
        <dbReference type="Proteomes" id="UP000319263"/>
    </source>
</evidence>
<reference evidence="2 3" key="1">
    <citation type="submission" date="2019-07" db="EMBL/GenBank/DDBJ databases">
        <title>Microlunatus dokdonensis sp. nov. isolated from the rhizospheric soil of the wild plant Elymus tsukushiensis.</title>
        <authorList>
            <person name="Ghim S.-Y."/>
            <person name="Hwang Y.-J."/>
            <person name="Son J.-S."/>
            <person name="Shin J.-H."/>
        </authorList>
    </citation>
    <scope>NUCLEOTIDE SEQUENCE [LARGE SCALE GENOMIC DNA]</scope>
    <source>
        <strain evidence="2 3">KUDC0627</strain>
    </source>
</reference>
<dbReference type="PANTHER" id="PTHR37017:SF11">
    <property type="entry name" value="ESTERASE_LIPASE_THIOESTERASE DOMAIN-CONTAINING PROTEIN"/>
    <property type="match status" value="1"/>
</dbReference>
<accession>A0A516PXZ9</accession>
<organism evidence="2 3">
    <name type="scientific">Microlunatus elymi</name>
    <dbReference type="NCBI Taxonomy" id="2596828"/>
    <lineage>
        <taxon>Bacteria</taxon>
        <taxon>Bacillati</taxon>
        <taxon>Actinomycetota</taxon>
        <taxon>Actinomycetes</taxon>
        <taxon>Propionibacteriales</taxon>
        <taxon>Propionibacteriaceae</taxon>
        <taxon>Microlunatus</taxon>
    </lineage>
</organism>
<dbReference type="KEGG" id="mik:FOE78_07945"/>
<dbReference type="AlphaFoldDB" id="A0A516PXZ9"/>
<dbReference type="InterPro" id="IPR052897">
    <property type="entry name" value="Sec-Metab_Biosynth_Hydrolase"/>
</dbReference>
<dbReference type="RefSeq" id="WP_143985807.1">
    <property type="nucleotide sequence ID" value="NZ_CP041692.1"/>
</dbReference>